<gene>
    <name evidence="4 6" type="primary">oac-10</name>
    <name evidence="6" type="ORF">C49D10.4</name>
    <name evidence="4" type="ORF">CELE_C49D10.4</name>
</gene>
<feature type="transmembrane region" description="Helical" evidence="1">
    <location>
        <begin position="30"/>
        <end position="49"/>
    </location>
</feature>
<dbReference type="Proteomes" id="UP000001940">
    <property type="component" value="Chromosome II"/>
</dbReference>
<sequence>MKRDDLQGVRGLAIGAVVAFHFFPESFPNGYIGVDIFFVLSGFLMAMIIGTKPITCDSVYQFYFRRSKRILPLYLFIVFVGVILVFVLFPKTFLSMNMDSAWSSIFLYHNMAQHSDNNMYFKMLNQAEDIFTHTWSLCVEMQFYILAPAIFFVFSQCTTGTSLALYHIIFIFTSLGTYLFSSDQIAFNSVFCRVWQFLIGSAVFFYSQKKCEQSCSVNSIEYSKLPENEMEEQIPQENKSYLNRYSIVLFIALLTIVCMVFSPWPFPGDILRVTSTIVTGVLILSGAQSDKNPLRTGALVYLGDVSYSLYLIHWPVFVYVKHYYGEQFLVYFLAIIFSTLLAIIMSETYEKWYLSIGKFEILSLIGILYMLVIAIVVNIKGISTFVERVRFGEEDTMVSNFTTNFGNITIKQAIALNRKWARDEYKYLIIPNCYPNVSEHGLCEFEKYQLTGNMSVFIVGNSLAANLGSLVYSTFKNHAKSMFKYSNSFCEVLTIANEDLCRKSIKAYEDEVSKKQPDVLFIIDKHSKLLSPLTIPIENDQIFKEALATLKKYEKIVKKKIYMVVSYVPPLDYKLTKLANYLDDGKNVTQNVFTTNFIYLNGLKRQGELVKRCSKCQLIYISDVLYNGNKTKNFDDTTKLGYYFDGFHITPFARNLIKPVFQKLSDSFID</sequence>
<dbReference type="GO" id="GO:0000271">
    <property type="term" value="P:polysaccharide biosynthetic process"/>
    <property type="evidence" value="ECO:0000318"/>
    <property type="project" value="GO_Central"/>
</dbReference>
<keyword evidence="4" id="KW-0012">Acyltransferase</keyword>
<feature type="transmembrane region" description="Helical" evidence="1">
    <location>
        <begin position="163"/>
        <end position="180"/>
    </location>
</feature>
<protein>
    <submittedName>
        <fullName evidence="4">Acyltransferase</fullName>
    </submittedName>
</protein>
<evidence type="ECO:0000313" key="5">
    <source>
        <dbReference type="Proteomes" id="UP000001940"/>
    </source>
</evidence>
<dbReference type="PhylomeDB" id="A4V4W2"/>
<name>A4V4W2_CAEEL</name>
<dbReference type="CTD" id="183607"/>
<dbReference type="RefSeq" id="NP_494678.3">
    <property type="nucleotide sequence ID" value="NM_062277.4"/>
</dbReference>
<dbReference type="GO" id="GO:0016747">
    <property type="term" value="F:acyltransferase activity, transferring groups other than amino-acyl groups"/>
    <property type="evidence" value="ECO:0007669"/>
    <property type="project" value="InterPro"/>
</dbReference>
<dbReference type="OrthoDB" id="92766at2759"/>
<feature type="transmembrane region" description="Helical" evidence="1">
    <location>
        <begin position="328"/>
        <end position="349"/>
    </location>
</feature>
<dbReference type="Pfam" id="PF01757">
    <property type="entry name" value="Acyl_transf_3"/>
    <property type="match status" value="1"/>
</dbReference>
<feature type="transmembrane region" description="Helical" evidence="1">
    <location>
        <begin position="361"/>
        <end position="379"/>
    </location>
</feature>
<organism evidence="4 5">
    <name type="scientific">Caenorhabditis elegans</name>
    <dbReference type="NCBI Taxonomy" id="6239"/>
    <lineage>
        <taxon>Eukaryota</taxon>
        <taxon>Metazoa</taxon>
        <taxon>Ecdysozoa</taxon>
        <taxon>Nematoda</taxon>
        <taxon>Chromadorea</taxon>
        <taxon>Rhabditida</taxon>
        <taxon>Rhabditina</taxon>
        <taxon>Rhabditomorpha</taxon>
        <taxon>Rhabditoidea</taxon>
        <taxon>Rhabditidae</taxon>
        <taxon>Peloderinae</taxon>
        <taxon>Caenorhabditis</taxon>
    </lineage>
</organism>
<dbReference type="GeneID" id="183607"/>
<feature type="transmembrane region" description="Helical" evidence="1">
    <location>
        <begin position="245"/>
        <end position="264"/>
    </location>
</feature>
<feature type="transmembrane region" description="Helical" evidence="1">
    <location>
        <begin position="186"/>
        <end position="206"/>
    </location>
</feature>
<dbReference type="EMBL" id="BX284602">
    <property type="protein sequence ID" value="CCD64805.1"/>
    <property type="molecule type" value="Genomic_DNA"/>
</dbReference>
<dbReference type="PANTHER" id="PTHR23028:SF115">
    <property type="entry name" value="ACYL_TRANSF_3 DOMAIN-CONTAINING PROTEIN-RELATED"/>
    <property type="match status" value="1"/>
</dbReference>
<feature type="transmembrane region" description="Helical" evidence="1">
    <location>
        <begin position="70"/>
        <end position="89"/>
    </location>
</feature>
<evidence type="ECO:0000313" key="4">
    <source>
        <dbReference type="EMBL" id="CCD64805.1"/>
    </source>
</evidence>
<dbReference type="UCSC" id="C49D10.4">
    <property type="organism name" value="c. elegans"/>
</dbReference>
<dbReference type="HOGENOM" id="CLU_005679_12_1_1"/>
<dbReference type="InterPro" id="IPR002656">
    <property type="entry name" value="Acyl_transf_3_dom"/>
</dbReference>
<feature type="transmembrane region" description="Helical" evidence="1">
    <location>
        <begin position="454"/>
        <end position="475"/>
    </location>
</feature>
<keyword evidence="4" id="KW-0808">Transferase</keyword>
<evidence type="ECO:0000259" key="3">
    <source>
        <dbReference type="Pfam" id="PF19040"/>
    </source>
</evidence>
<dbReference type="PaxDb" id="6239-C49D10.4"/>
<dbReference type="InParanoid" id="A4V4W2"/>
<proteinExistence type="predicted"/>
<evidence type="ECO:0000256" key="1">
    <source>
        <dbReference type="SAM" id="Phobius"/>
    </source>
</evidence>
<dbReference type="KEGG" id="cel:CELE_C49D10.4"/>
<feature type="transmembrane region" description="Helical" evidence="1">
    <location>
        <begin position="299"/>
        <end position="316"/>
    </location>
</feature>
<feature type="transmembrane region" description="Helical" evidence="1">
    <location>
        <begin position="130"/>
        <end position="154"/>
    </location>
</feature>
<reference evidence="4 5" key="1">
    <citation type="journal article" date="1998" name="Science">
        <title>Genome sequence of the nematode C. elegans: a platform for investigating biology.</title>
        <authorList>
            <consortium name="The C. elegans sequencing consortium"/>
            <person name="Sulson J.E."/>
            <person name="Waterston R."/>
        </authorList>
    </citation>
    <scope>NUCLEOTIDE SEQUENCE [LARGE SCALE GENOMIC DNA]</scope>
    <source>
        <strain evidence="4 5">Bristol N2</strain>
    </source>
</reference>
<dbReference type="WormBase" id="C49D10.4">
    <property type="protein sequence ID" value="CE45851"/>
    <property type="gene ID" value="WBGene00016773"/>
    <property type="gene designation" value="oac-10"/>
</dbReference>
<dbReference type="InterPro" id="IPR043968">
    <property type="entry name" value="SGNH"/>
</dbReference>
<feature type="domain" description="SGNH" evidence="3">
    <location>
        <begin position="439"/>
        <end position="662"/>
    </location>
</feature>
<dbReference type="PANTHER" id="PTHR23028">
    <property type="entry name" value="ACETYLTRANSFERASE"/>
    <property type="match status" value="1"/>
</dbReference>
<dbReference type="GO" id="GO:0016020">
    <property type="term" value="C:membrane"/>
    <property type="evidence" value="ECO:0000318"/>
    <property type="project" value="GO_Central"/>
</dbReference>
<keyword evidence="1" id="KW-1133">Transmembrane helix</keyword>
<dbReference type="STRING" id="6239.C49D10.4.1"/>
<feature type="domain" description="Acyltransferase 3" evidence="2">
    <location>
        <begin position="5"/>
        <end position="346"/>
    </location>
</feature>
<dbReference type="AlphaFoldDB" id="A4V4W2"/>
<keyword evidence="1" id="KW-0472">Membrane</keyword>
<dbReference type="PeptideAtlas" id="A4V4W2"/>
<evidence type="ECO:0000259" key="2">
    <source>
        <dbReference type="Pfam" id="PF01757"/>
    </source>
</evidence>
<keyword evidence="1" id="KW-0812">Transmembrane</keyword>
<dbReference type="AGR" id="WB:WBGene00016773"/>
<dbReference type="InterPro" id="IPR050879">
    <property type="entry name" value="Acyltransferase_3"/>
</dbReference>
<dbReference type="eggNOG" id="ENOG502R2I4">
    <property type="taxonomic scope" value="Eukaryota"/>
</dbReference>
<evidence type="ECO:0000313" key="6">
    <source>
        <dbReference type="WormBase" id="C49D10.4"/>
    </source>
</evidence>
<dbReference type="Pfam" id="PF19040">
    <property type="entry name" value="SGNH"/>
    <property type="match status" value="1"/>
</dbReference>
<keyword evidence="5" id="KW-1185">Reference proteome</keyword>
<accession>A4V4W2</accession>
<dbReference type="Bgee" id="WBGene00016773">
    <property type="expression patterns" value="Expressed in embryo and 1 other cell type or tissue"/>
</dbReference>
<dbReference type="FunCoup" id="A4V4W2">
    <property type="interactions" value="42"/>
</dbReference>